<dbReference type="OrthoDB" id="5575902at2759"/>
<dbReference type="Proteomes" id="UP001149813">
    <property type="component" value="Unassembled WGS sequence"/>
</dbReference>
<keyword evidence="3" id="KW-1185">Reference proteome</keyword>
<evidence type="ECO:0000313" key="2">
    <source>
        <dbReference type="EMBL" id="KAJ1725741.1"/>
    </source>
</evidence>
<organism evidence="2 3">
    <name type="scientific">Coemansia erecta</name>
    <dbReference type="NCBI Taxonomy" id="147472"/>
    <lineage>
        <taxon>Eukaryota</taxon>
        <taxon>Fungi</taxon>
        <taxon>Fungi incertae sedis</taxon>
        <taxon>Zoopagomycota</taxon>
        <taxon>Kickxellomycotina</taxon>
        <taxon>Kickxellomycetes</taxon>
        <taxon>Kickxellales</taxon>
        <taxon>Kickxellaceae</taxon>
        <taxon>Coemansia</taxon>
    </lineage>
</organism>
<evidence type="ECO:0000313" key="3">
    <source>
        <dbReference type="Proteomes" id="UP001149813"/>
    </source>
</evidence>
<sequence>MSQVQRPPRRRLFTRRELRHRGTHIVRVGSVNIVQSAQGPYSFAAVAQRYNSSEASQDGSAPPPNEPIEAFSQRSSSAERHERAEDIIDSDLGRYRHRHT</sequence>
<feature type="compositionally biased region" description="Basic and acidic residues" evidence="1">
    <location>
        <begin position="77"/>
        <end position="94"/>
    </location>
</feature>
<feature type="compositionally biased region" description="Polar residues" evidence="1">
    <location>
        <begin position="50"/>
        <end position="59"/>
    </location>
</feature>
<proteinExistence type="predicted"/>
<feature type="region of interest" description="Disordered" evidence="1">
    <location>
        <begin position="50"/>
        <end position="100"/>
    </location>
</feature>
<reference evidence="2" key="1">
    <citation type="submission" date="2022-07" db="EMBL/GenBank/DDBJ databases">
        <title>Phylogenomic reconstructions and comparative analyses of Kickxellomycotina fungi.</title>
        <authorList>
            <person name="Reynolds N.K."/>
            <person name="Stajich J.E."/>
            <person name="Barry K."/>
            <person name="Grigoriev I.V."/>
            <person name="Crous P."/>
            <person name="Smith M.E."/>
        </authorList>
    </citation>
    <scope>NUCLEOTIDE SEQUENCE</scope>
    <source>
        <strain evidence="2">NBRC 32514</strain>
    </source>
</reference>
<comment type="caution">
    <text evidence="2">The sequence shown here is derived from an EMBL/GenBank/DDBJ whole genome shotgun (WGS) entry which is preliminary data.</text>
</comment>
<dbReference type="EMBL" id="JANBOJ010000001">
    <property type="protein sequence ID" value="KAJ1725741.1"/>
    <property type="molecule type" value="Genomic_DNA"/>
</dbReference>
<gene>
    <name evidence="2" type="ORF">LPJ53_000002</name>
</gene>
<evidence type="ECO:0000256" key="1">
    <source>
        <dbReference type="SAM" id="MobiDB-lite"/>
    </source>
</evidence>
<dbReference type="AlphaFoldDB" id="A0A9W8CVH7"/>
<accession>A0A9W8CVH7</accession>
<name>A0A9W8CVH7_9FUNG</name>
<protein>
    <submittedName>
        <fullName evidence="2">Uncharacterized protein</fullName>
    </submittedName>
</protein>